<protein>
    <submittedName>
        <fullName evidence="2">Lipase</fullName>
    </submittedName>
</protein>
<keyword evidence="1" id="KW-0732">Signal</keyword>
<dbReference type="EMBL" id="JALP01000259">
    <property type="protein sequence ID" value="THG89129.1"/>
    <property type="molecule type" value="Genomic_DNA"/>
</dbReference>
<proteinExistence type="predicted"/>
<comment type="caution">
    <text evidence="2">The sequence shown here is derived from an EMBL/GenBank/DDBJ whole genome shotgun (WGS) entry which is preliminary data.</text>
</comment>
<feature type="chain" id="PRO_5020356711" evidence="1">
    <location>
        <begin position="26"/>
        <end position="481"/>
    </location>
</feature>
<evidence type="ECO:0000313" key="3">
    <source>
        <dbReference type="Proteomes" id="UP000297014"/>
    </source>
</evidence>
<feature type="signal peptide" evidence="1">
    <location>
        <begin position="1"/>
        <end position="25"/>
    </location>
</feature>
<organism evidence="2 3">
    <name type="scientific">Alkalihalobacillus alcalophilus ATCC 27647 = CGMCC 1.3604</name>
    <dbReference type="NCBI Taxonomy" id="1218173"/>
    <lineage>
        <taxon>Bacteria</taxon>
        <taxon>Bacillati</taxon>
        <taxon>Bacillota</taxon>
        <taxon>Bacilli</taxon>
        <taxon>Bacillales</taxon>
        <taxon>Bacillaceae</taxon>
        <taxon>Alkalihalobacillus</taxon>
    </lineage>
</organism>
<accession>A0A4S4JZR9</accession>
<dbReference type="SUPFAM" id="SSF53474">
    <property type="entry name" value="alpha/beta-Hydrolases"/>
    <property type="match status" value="1"/>
</dbReference>
<dbReference type="PANTHER" id="PTHR37946">
    <property type="entry name" value="SLL1969 PROTEIN"/>
    <property type="match status" value="1"/>
</dbReference>
<dbReference type="Gene3D" id="3.40.50.1820">
    <property type="entry name" value="alpha/beta hydrolase"/>
    <property type="match status" value="1"/>
</dbReference>
<dbReference type="Proteomes" id="UP000297014">
    <property type="component" value="Unassembled WGS sequence"/>
</dbReference>
<evidence type="ECO:0000313" key="2">
    <source>
        <dbReference type="EMBL" id="THG89129.1"/>
    </source>
</evidence>
<dbReference type="PANTHER" id="PTHR37946:SF1">
    <property type="entry name" value="SLL1969 PROTEIN"/>
    <property type="match status" value="1"/>
</dbReference>
<gene>
    <name evidence="2" type="ORF">AJ85_19360</name>
</gene>
<dbReference type="OrthoDB" id="9765872at2"/>
<reference evidence="2 3" key="1">
    <citation type="submission" date="2014-01" db="EMBL/GenBank/DDBJ databases">
        <title>Draft genome sequencing of Bacillus alcalophilus CGMCC 1.3604.</title>
        <authorList>
            <person name="Yang J."/>
            <person name="Diao L."/>
            <person name="Yang S."/>
        </authorList>
    </citation>
    <scope>NUCLEOTIDE SEQUENCE [LARGE SCALE GENOMIC DNA]</scope>
    <source>
        <strain evidence="2 3">CGMCC 1.3604</strain>
    </source>
</reference>
<dbReference type="InterPro" id="IPR029058">
    <property type="entry name" value="AB_hydrolase_fold"/>
</dbReference>
<name>A0A4S4JZR9_ALKAL</name>
<evidence type="ECO:0000256" key="1">
    <source>
        <dbReference type="SAM" id="SignalP"/>
    </source>
</evidence>
<dbReference type="AlphaFoldDB" id="A0A4S4JZR9"/>
<sequence>MKSILVKTVSVMVILLFFSPFQANAGFLGIGKPGPGDPPGSWTVGEMPEGDTKTPLLFLHGLNSSSSTWFESNDMYQQAYEHGHPTAYLNLYPDQSNWDNAELLTEILPEIYEYFGEKMMVVAHSKGGVDVQTAVVHYDASDYIERVITLGSPHHGSELANLAHSSWTWWLAEIIGMRSDGTDALQTGNMAYFRSQTDPLFDPSTVPFSTISGTAWGSFGSVLYFGGLYLSIYGTNDGAVTLNNSRLPGAPEIASLPLDHFEINQGHLIFPYLQGELNQQNITTHSGSDGANMIVRGGELRNEAEQPFTVESDVNELNIFLLASDELAEASLHAPNGKLYQIESVKKEPEHSIFYGTYVHHFKVQAPEPGMWDITMSHDHDASYLAVAMFEGGISEAVQMNLSNLQTSLDKNEIILSETSYTVYINDKKMSDSSTIQSLPLQTNQSQTLTIDIEGKTTTGQPFERTIITHRYIDEKGIVYD</sequence>
<dbReference type="RefSeq" id="WP_003323014.1">
    <property type="nucleotide sequence ID" value="NZ_JALP01000259.1"/>
</dbReference>